<evidence type="ECO:0000313" key="2">
    <source>
        <dbReference type="Proteomes" id="UP000185766"/>
    </source>
</evidence>
<protein>
    <submittedName>
        <fullName evidence="1">Uncharacterized protein</fullName>
    </submittedName>
</protein>
<dbReference type="AlphaFoldDB" id="A0A1H7QUE3"/>
<proteinExistence type="predicted"/>
<accession>A0A1H7QUE3</accession>
<dbReference type="STRING" id="1429083.GCA_001885685_03279"/>
<keyword evidence="2" id="KW-1185">Reference proteome</keyword>
<reference evidence="1 2" key="1">
    <citation type="submission" date="2016-10" db="EMBL/GenBank/DDBJ databases">
        <authorList>
            <person name="de Groot N.N."/>
        </authorList>
    </citation>
    <scope>NUCLEOTIDE SEQUENCE [LARGE SCALE GENOMIC DNA]</scope>
    <source>
        <strain evidence="1 2">JCM 19513</strain>
    </source>
</reference>
<sequence length="47" mass="5251">MPVRYRSFDWLAFGRRSAHKCEPGQILVGHRLGSFAALSIIKVAPNP</sequence>
<dbReference type="Proteomes" id="UP000185766">
    <property type="component" value="Unassembled WGS sequence"/>
</dbReference>
<evidence type="ECO:0000313" key="1">
    <source>
        <dbReference type="EMBL" id="SEL51344.1"/>
    </source>
</evidence>
<dbReference type="EMBL" id="FOAS01000013">
    <property type="protein sequence ID" value="SEL51344.1"/>
    <property type="molecule type" value="Genomic_DNA"/>
</dbReference>
<organism evidence="1 2">
    <name type="scientific">Atopomonas hussainii</name>
    <dbReference type="NCBI Taxonomy" id="1429083"/>
    <lineage>
        <taxon>Bacteria</taxon>
        <taxon>Pseudomonadati</taxon>
        <taxon>Pseudomonadota</taxon>
        <taxon>Gammaproteobacteria</taxon>
        <taxon>Pseudomonadales</taxon>
        <taxon>Pseudomonadaceae</taxon>
        <taxon>Atopomonas</taxon>
    </lineage>
</organism>
<gene>
    <name evidence="1" type="ORF">SAMN05216214_11368</name>
</gene>
<name>A0A1H7QUE3_9GAMM</name>